<gene>
    <name evidence="10" type="ORF">ZHD862_LOCUS32330</name>
</gene>
<feature type="transmembrane region" description="Helical" evidence="9">
    <location>
        <begin position="471"/>
        <end position="498"/>
    </location>
</feature>
<dbReference type="PANTHER" id="PTHR22601">
    <property type="entry name" value="ISP4 LIKE PROTEIN"/>
    <property type="match status" value="1"/>
</dbReference>
<evidence type="ECO:0000256" key="2">
    <source>
        <dbReference type="ARBA" id="ARBA00022448"/>
    </source>
</evidence>
<feature type="transmembrane region" description="Helical" evidence="9">
    <location>
        <begin position="75"/>
        <end position="94"/>
    </location>
</feature>
<keyword evidence="3 9" id="KW-0812">Transmembrane</keyword>
<keyword evidence="7 9" id="KW-0472">Membrane</keyword>
<dbReference type="InterPro" id="IPR004813">
    <property type="entry name" value="OPT"/>
</dbReference>
<feature type="region of interest" description="Disordered" evidence="8">
    <location>
        <begin position="26"/>
        <end position="49"/>
    </location>
</feature>
<sequence length="752" mass="86229">MINNHDEYKNIDDTLSKPIELNNLNSTFDDHDESNSTRPLLNNSNDDEQSPYEEVAVNISNKDDPTMLCLTFRSVFIGILLTCLMSFTAQFFAYRTSPLDINIGLIILLGYMLGEFISKILPEKLFNMTINPGSFSVKEHTLITIMALTATETDHAIQVVTVERIYYNYYDTHVNAILFILVINLLAFSISGILKRYLIWPASMIWPKTLMSCCLIRTLDIESKTETNKRQWTMTRSKFFWLIVLFQFIWYWFPGYIFPLLSMFSFICMIAPHNIIFSQITGSNGLGLGAIQFDWNSCVAFLDSPILVPFWAHVNKFVGFIVVAWIVTPIIYYKNIWNSKKMPIISNRPFDINGNFYDPMKVLNKDLLLNETAYEIYGGVRMTAGYVVSDGFVLAAFSAYIVHTLLYHSKFIVEQFRMTSSDEKNDIHAKLMSHYPEVFEWWYHIILFLSFVLGLIYCYRSPFLPGYMMIVAIVINFIIMIPTGIIAAVTNMIFVLGVPFNMLTSFILPGNPIGFLTLRAYTNSCQYQIISFLLNLKMAHYMKIPPRITFSMLLICPIIGSIVHYITAMYLLNNIPNICTHKNLLWKCLQAEGSFTASVIWGVVGARKIFGVGSIYYPLLFGLLIGLVLPVISWFLWKKFPNIKWLAFINFPIFLAATNMLPPAPAAEYVTWFLVGFIFNFILYRYAHVWWEKYAYVFSAGMSCGVAICGFIIFITLQNNNIEFPQWWGTGGPRRDGCPLAIANYSGFVLTD</sequence>
<dbReference type="GO" id="GO:0035673">
    <property type="term" value="F:oligopeptide transmembrane transporter activity"/>
    <property type="evidence" value="ECO:0007669"/>
    <property type="project" value="InterPro"/>
</dbReference>
<reference evidence="10" key="1">
    <citation type="submission" date="2021-02" db="EMBL/GenBank/DDBJ databases">
        <authorList>
            <person name="Nowell W R."/>
        </authorList>
    </citation>
    <scope>NUCLEOTIDE SEQUENCE</scope>
</reference>
<feature type="transmembrane region" description="Helical" evidence="9">
    <location>
        <begin position="384"/>
        <end position="406"/>
    </location>
</feature>
<evidence type="ECO:0000256" key="7">
    <source>
        <dbReference type="ARBA" id="ARBA00023136"/>
    </source>
</evidence>
<comment type="subcellular location">
    <subcellularLocation>
        <location evidence="1">Membrane</location>
        <topology evidence="1">Multi-pass membrane protein</topology>
    </subcellularLocation>
</comment>
<evidence type="ECO:0000256" key="6">
    <source>
        <dbReference type="ARBA" id="ARBA00022989"/>
    </source>
</evidence>
<feature type="transmembrane region" description="Helical" evidence="9">
    <location>
        <begin position="669"/>
        <end position="688"/>
    </location>
</feature>
<dbReference type="NCBIfam" id="TIGR00728">
    <property type="entry name" value="OPT_sfam"/>
    <property type="match status" value="1"/>
</dbReference>
<evidence type="ECO:0000256" key="1">
    <source>
        <dbReference type="ARBA" id="ARBA00004141"/>
    </source>
</evidence>
<proteinExistence type="predicted"/>
<keyword evidence="6 9" id="KW-1133">Transmembrane helix</keyword>
<evidence type="ECO:0000256" key="9">
    <source>
        <dbReference type="SAM" id="Phobius"/>
    </source>
</evidence>
<feature type="transmembrane region" description="Helical" evidence="9">
    <location>
        <begin position="694"/>
        <end position="717"/>
    </location>
</feature>
<accession>A0A815K1L2</accession>
<name>A0A815K1L2_9BILA</name>
<protein>
    <submittedName>
        <fullName evidence="10">Uncharacterized protein</fullName>
    </submittedName>
</protein>
<feature type="transmembrane region" description="Helical" evidence="9">
    <location>
        <begin position="616"/>
        <end position="637"/>
    </location>
</feature>
<keyword evidence="2" id="KW-0813">Transport</keyword>
<evidence type="ECO:0000256" key="4">
    <source>
        <dbReference type="ARBA" id="ARBA00022856"/>
    </source>
</evidence>
<comment type="caution">
    <text evidence="10">The sequence shown here is derived from an EMBL/GenBank/DDBJ whole genome shotgun (WGS) entry which is preliminary data.</text>
</comment>
<dbReference type="Proteomes" id="UP000663864">
    <property type="component" value="Unassembled WGS sequence"/>
</dbReference>
<feature type="transmembrane region" description="Helical" evidence="9">
    <location>
        <begin position="643"/>
        <end position="662"/>
    </location>
</feature>
<evidence type="ECO:0000256" key="8">
    <source>
        <dbReference type="SAM" id="MobiDB-lite"/>
    </source>
</evidence>
<dbReference type="AlphaFoldDB" id="A0A815K1L2"/>
<keyword evidence="5" id="KW-0653">Protein transport</keyword>
<feature type="transmembrane region" description="Helical" evidence="9">
    <location>
        <begin position="441"/>
        <end position="459"/>
    </location>
</feature>
<dbReference type="GO" id="GO:0015031">
    <property type="term" value="P:protein transport"/>
    <property type="evidence" value="ECO:0007669"/>
    <property type="project" value="UniProtKB-KW"/>
</dbReference>
<dbReference type="EMBL" id="CAJNOT010003464">
    <property type="protein sequence ID" value="CAF1385218.1"/>
    <property type="molecule type" value="Genomic_DNA"/>
</dbReference>
<evidence type="ECO:0000256" key="3">
    <source>
        <dbReference type="ARBA" id="ARBA00022692"/>
    </source>
</evidence>
<dbReference type="InterPro" id="IPR004648">
    <property type="entry name" value="Oligpept_transpt"/>
</dbReference>
<feature type="transmembrane region" description="Helical" evidence="9">
    <location>
        <begin position="176"/>
        <end position="194"/>
    </location>
</feature>
<feature type="transmembrane region" description="Helical" evidence="9">
    <location>
        <begin position="548"/>
        <end position="572"/>
    </location>
</feature>
<keyword evidence="4" id="KW-0571">Peptide transport</keyword>
<dbReference type="GO" id="GO:0016020">
    <property type="term" value="C:membrane"/>
    <property type="evidence" value="ECO:0007669"/>
    <property type="project" value="UniProtKB-SubCell"/>
</dbReference>
<evidence type="ECO:0000256" key="5">
    <source>
        <dbReference type="ARBA" id="ARBA00022927"/>
    </source>
</evidence>
<feature type="transmembrane region" description="Helical" evidence="9">
    <location>
        <begin position="239"/>
        <end position="257"/>
    </location>
</feature>
<evidence type="ECO:0000313" key="10">
    <source>
        <dbReference type="EMBL" id="CAF1385218.1"/>
    </source>
</evidence>
<organism evidence="10 11">
    <name type="scientific">Rotaria sordida</name>
    <dbReference type="NCBI Taxonomy" id="392033"/>
    <lineage>
        <taxon>Eukaryota</taxon>
        <taxon>Metazoa</taxon>
        <taxon>Spiralia</taxon>
        <taxon>Gnathifera</taxon>
        <taxon>Rotifera</taxon>
        <taxon>Eurotatoria</taxon>
        <taxon>Bdelloidea</taxon>
        <taxon>Philodinida</taxon>
        <taxon>Philodinidae</taxon>
        <taxon>Rotaria</taxon>
    </lineage>
</organism>
<dbReference type="Pfam" id="PF03169">
    <property type="entry name" value="OPT"/>
    <property type="match status" value="1"/>
</dbReference>
<dbReference type="NCBIfam" id="TIGR00727">
    <property type="entry name" value="ISP4_OPT"/>
    <property type="match status" value="1"/>
</dbReference>
<feature type="transmembrane region" description="Helical" evidence="9">
    <location>
        <begin position="317"/>
        <end position="333"/>
    </location>
</feature>
<feature type="transmembrane region" description="Helical" evidence="9">
    <location>
        <begin position="101"/>
        <end position="121"/>
    </location>
</feature>
<evidence type="ECO:0000313" key="11">
    <source>
        <dbReference type="Proteomes" id="UP000663864"/>
    </source>
</evidence>